<keyword evidence="2" id="KW-0472">Membrane</keyword>
<evidence type="ECO:0000256" key="2">
    <source>
        <dbReference type="SAM" id="Phobius"/>
    </source>
</evidence>
<keyword evidence="4" id="KW-1185">Reference proteome</keyword>
<dbReference type="AlphaFoldDB" id="A0AAV0MJL8"/>
<sequence length="95" mass="10968">MSARTNRSIAGHNPDRYKNRSRHGITPARLTEQNRSIVGVYPHRYKQDTLLYRGIIKPFYLFLCIHLFPLIVHLDTIGSKAFIVILHPQSPQNGM</sequence>
<comment type="caution">
    <text evidence="3">The sequence shown here is derived from an EMBL/GenBank/DDBJ whole genome shotgun (WGS) entry which is preliminary data.</text>
</comment>
<protein>
    <submittedName>
        <fullName evidence="3">Uncharacterized protein</fullName>
    </submittedName>
</protein>
<dbReference type="Proteomes" id="UP001154282">
    <property type="component" value="Unassembled WGS sequence"/>
</dbReference>
<organism evidence="3 4">
    <name type="scientific">Linum tenue</name>
    <dbReference type="NCBI Taxonomy" id="586396"/>
    <lineage>
        <taxon>Eukaryota</taxon>
        <taxon>Viridiplantae</taxon>
        <taxon>Streptophyta</taxon>
        <taxon>Embryophyta</taxon>
        <taxon>Tracheophyta</taxon>
        <taxon>Spermatophyta</taxon>
        <taxon>Magnoliopsida</taxon>
        <taxon>eudicotyledons</taxon>
        <taxon>Gunneridae</taxon>
        <taxon>Pentapetalae</taxon>
        <taxon>rosids</taxon>
        <taxon>fabids</taxon>
        <taxon>Malpighiales</taxon>
        <taxon>Linaceae</taxon>
        <taxon>Linum</taxon>
    </lineage>
</organism>
<evidence type="ECO:0000313" key="3">
    <source>
        <dbReference type="EMBL" id="CAI0446279.1"/>
    </source>
</evidence>
<evidence type="ECO:0000313" key="4">
    <source>
        <dbReference type="Proteomes" id="UP001154282"/>
    </source>
</evidence>
<feature type="region of interest" description="Disordered" evidence="1">
    <location>
        <begin position="1"/>
        <end position="26"/>
    </location>
</feature>
<keyword evidence="2" id="KW-0812">Transmembrane</keyword>
<proteinExistence type="predicted"/>
<reference evidence="3" key="1">
    <citation type="submission" date="2022-08" db="EMBL/GenBank/DDBJ databases">
        <authorList>
            <person name="Gutierrez-Valencia J."/>
        </authorList>
    </citation>
    <scope>NUCLEOTIDE SEQUENCE</scope>
</reference>
<accession>A0AAV0MJL8</accession>
<evidence type="ECO:0000256" key="1">
    <source>
        <dbReference type="SAM" id="MobiDB-lite"/>
    </source>
</evidence>
<gene>
    <name evidence="3" type="ORF">LITE_LOCUS28948</name>
</gene>
<name>A0AAV0MJL8_9ROSI</name>
<feature type="transmembrane region" description="Helical" evidence="2">
    <location>
        <begin position="59"/>
        <end position="86"/>
    </location>
</feature>
<dbReference type="EMBL" id="CAMGYJ010000007">
    <property type="protein sequence ID" value="CAI0446279.1"/>
    <property type="molecule type" value="Genomic_DNA"/>
</dbReference>
<keyword evidence="2" id="KW-1133">Transmembrane helix</keyword>